<evidence type="ECO:0000313" key="1">
    <source>
        <dbReference type="EMBL" id="QHN41470.1"/>
    </source>
</evidence>
<accession>A0A857MLA5</accession>
<sequence>MLTPQDELLCHQLPTTFDHVSQSDLRWTERIVMYGFDRSGDISIMTGMARFPNRNVMDAYAMVTLKGQKARVVRMSTEISAAPAALSSWTVGPYTYSITEPLKTVTSTLESNEQGISLHLELTGTFPAYEQTPAFHRTRGRVQEDARRFYQNGIVTGWIEVDGERIEIDPDRWWFGRDHSWGVRHGGGGGSLSEGGDRQPPEVPDGVLYYMGIFQFDDELVHFAQRETSTGERWQFEGEVLYPLETGRASLPIIDVEHELKFREGRRIIDADSVFTVHRSDRTTDTITVNPMCDFWPGLAGYDEYNGYAAGMWRGPEYIDGFTADLTDLEDMKKVSMLSETLCEVRMGDKVGYGLVEMVFMGANPRYGYTGW</sequence>
<organism evidence="1">
    <name type="scientific">Gordonia amarae</name>
    <dbReference type="NCBI Taxonomy" id="36821"/>
    <lineage>
        <taxon>Bacteria</taxon>
        <taxon>Bacillati</taxon>
        <taxon>Actinomycetota</taxon>
        <taxon>Actinomycetes</taxon>
        <taxon>Mycobacteriales</taxon>
        <taxon>Gordoniaceae</taxon>
        <taxon>Gordonia</taxon>
    </lineage>
</organism>
<dbReference type="AlphaFoldDB" id="A0A857MLA5"/>
<reference evidence="1" key="1">
    <citation type="journal article" date="2021" name="Nat. Microbiol.">
        <title>Cocultivation of an ultrasmall environmental parasitic bacterium with lytic ability against bacteria associated with wastewater foams.</title>
        <authorList>
            <person name="Batinovic S."/>
            <person name="Rose J.J.A."/>
            <person name="Ratcliffe J."/>
            <person name="Seviour R.J."/>
            <person name="Petrovski S."/>
        </authorList>
    </citation>
    <scope>NUCLEOTIDE SEQUENCE</scope>
    <source>
        <strain evidence="1">CON44</strain>
    </source>
</reference>
<dbReference type="EMBL" id="CP045810">
    <property type="protein sequence ID" value="QHN41470.1"/>
    <property type="molecule type" value="Genomic_DNA"/>
</dbReference>
<dbReference type="SUPFAM" id="SSF159245">
    <property type="entry name" value="AttH-like"/>
    <property type="match status" value="1"/>
</dbReference>
<dbReference type="RefSeq" id="WP_005184155.1">
    <property type="nucleotide sequence ID" value="NZ_CP045804.1"/>
</dbReference>
<name>A0A857MLA5_9ACTN</name>
<gene>
    <name evidence="1" type="ORF">GII30_21980</name>
</gene>
<protein>
    <submittedName>
        <fullName evidence="1">Uncharacterized protein</fullName>
    </submittedName>
</protein>
<proteinExistence type="predicted"/>